<organism evidence="1 2">
    <name type="scientific">Penicillium cf. griseofulvum</name>
    <dbReference type="NCBI Taxonomy" id="2972120"/>
    <lineage>
        <taxon>Eukaryota</taxon>
        <taxon>Fungi</taxon>
        <taxon>Dikarya</taxon>
        <taxon>Ascomycota</taxon>
        <taxon>Pezizomycotina</taxon>
        <taxon>Eurotiomycetes</taxon>
        <taxon>Eurotiomycetidae</taxon>
        <taxon>Eurotiales</taxon>
        <taxon>Aspergillaceae</taxon>
        <taxon>Penicillium</taxon>
    </lineage>
</organism>
<dbReference type="Proteomes" id="UP001150879">
    <property type="component" value="Unassembled WGS sequence"/>
</dbReference>
<proteinExistence type="predicted"/>
<gene>
    <name evidence="1" type="ORF">N7472_004900</name>
</gene>
<dbReference type="EMBL" id="JAPQKP010000003">
    <property type="protein sequence ID" value="KAJ5199696.1"/>
    <property type="molecule type" value="Genomic_DNA"/>
</dbReference>
<evidence type="ECO:0000313" key="2">
    <source>
        <dbReference type="Proteomes" id="UP001150879"/>
    </source>
</evidence>
<sequence length="85" mass="9791">MQTIHTLSTYTIIDGHDAHWNNMVPENVSRNELEDEGDRLVIFMDNNLSISINIQVLTTPKGAMSSARWRELNEEQRISKNDATY</sequence>
<accession>A0A9W9JTM6</accession>
<keyword evidence="2" id="KW-1185">Reference proteome</keyword>
<reference evidence="1" key="1">
    <citation type="submission" date="2022-11" db="EMBL/GenBank/DDBJ databases">
        <authorList>
            <person name="Petersen C."/>
        </authorList>
    </citation>
    <scope>NUCLEOTIDE SEQUENCE</scope>
    <source>
        <strain evidence="1">IBT 16849</strain>
    </source>
</reference>
<comment type="caution">
    <text evidence="1">The sequence shown here is derived from an EMBL/GenBank/DDBJ whole genome shotgun (WGS) entry which is preliminary data.</text>
</comment>
<name>A0A9W9JTM6_9EURO</name>
<reference evidence="1" key="2">
    <citation type="journal article" date="2023" name="IMA Fungus">
        <title>Comparative genomic study of the Penicillium genus elucidates a diverse pangenome and 15 lateral gene transfer events.</title>
        <authorList>
            <person name="Petersen C."/>
            <person name="Sorensen T."/>
            <person name="Nielsen M.R."/>
            <person name="Sondergaard T.E."/>
            <person name="Sorensen J.L."/>
            <person name="Fitzpatrick D.A."/>
            <person name="Frisvad J.C."/>
            <person name="Nielsen K.L."/>
        </authorList>
    </citation>
    <scope>NUCLEOTIDE SEQUENCE</scope>
    <source>
        <strain evidence="1">IBT 16849</strain>
    </source>
</reference>
<dbReference type="AlphaFoldDB" id="A0A9W9JTM6"/>
<evidence type="ECO:0000313" key="1">
    <source>
        <dbReference type="EMBL" id="KAJ5199696.1"/>
    </source>
</evidence>
<protein>
    <submittedName>
        <fullName evidence="1">Uncharacterized protein</fullName>
    </submittedName>
</protein>